<keyword evidence="2" id="KW-1185">Reference proteome</keyword>
<evidence type="ECO:0000313" key="1">
    <source>
        <dbReference type="EMBL" id="MFC4912588.1"/>
    </source>
</evidence>
<organism evidence="1 2">
    <name type="scientific">Actinomadura gamaensis</name>
    <dbReference type="NCBI Taxonomy" id="1763541"/>
    <lineage>
        <taxon>Bacteria</taxon>
        <taxon>Bacillati</taxon>
        <taxon>Actinomycetota</taxon>
        <taxon>Actinomycetes</taxon>
        <taxon>Streptosporangiales</taxon>
        <taxon>Thermomonosporaceae</taxon>
        <taxon>Actinomadura</taxon>
    </lineage>
</organism>
<dbReference type="EMBL" id="JBHSIT010000012">
    <property type="protein sequence ID" value="MFC4912588.1"/>
    <property type="molecule type" value="Genomic_DNA"/>
</dbReference>
<reference evidence="2" key="1">
    <citation type="journal article" date="2019" name="Int. J. Syst. Evol. Microbiol.">
        <title>The Global Catalogue of Microorganisms (GCM) 10K type strain sequencing project: providing services to taxonomists for standard genome sequencing and annotation.</title>
        <authorList>
            <consortium name="The Broad Institute Genomics Platform"/>
            <consortium name="The Broad Institute Genome Sequencing Center for Infectious Disease"/>
            <person name="Wu L."/>
            <person name="Ma J."/>
        </authorList>
    </citation>
    <scope>NUCLEOTIDE SEQUENCE [LARGE SCALE GENOMIC DNA]</scope>
    <source>
        <strain evidence="2">KLKA75</strain>
    </source>
</reference>
<protein>
    <recommendedName>
        <fullName evidence="3">Head-to-tail stopper</fullName>
    </recommendedName>
</protein>
<name>A0ABV9U7Q7_9ACTN</name>
<accession>A0ABV9U7Q7</accession>
<evidence type="ECO:0008006" key="3">
    <source>
        <dbReference type="Google" id="ProtNLM"/>
    </source>
</evidence>
<comment type="caution">
    <text evidence="1">The sequence shown here is derived from an EMBL/GenBank/DDBJ whole genome shotgun (WGS) entry which is preliminary data.</text>
</comment>
<proteinExistence type="predicted"/>
<gene>
    <name evidence="1" type="ORF">ACFPCY_35175</name>
</gene>
<evidence type="ECO:0000313" key="2">
    <source>
        <dbReference type="Proteomes" id="UP001595872"/>
    </source>
</evidence>
<dbReference type="RefSeq" id="WP_378262644.1">
    <property type="nucleotide sequence ID" value="NZ_JBHSIT010000012.1"/>
</dbReference>
<sequence length="101" mass="11122">MIGRLFTDQATVEPFQGDGAHGPIYGPPVSVECRLQEATDYRTGNADQQQTTAATVLYLPYTAVVPARSRVTLPDGRVGTVTEIHRHRGRPGLRHQKVVIR</sequence>
<dbReference type="Proteomes" id="UP001595872">
    <property type="component" value="Unassembled WGS sequence"/>
</dbReference>